<dbReference type="Proteomes" id="UP000694863">
    <property type="component" value="Unplaced"/>
</dbReference>
<organism evidence="1 2">
    <name type="scientific">Echinops telfairi</name>
    <name type="common">Lesser hedgehog tenrec</name>
    <dbReference type="NCBI Taxonomy" id="9371"/>
    <lineage>
        <taxon>Eukaryota</taxon>
        <taxon>Metazoa</taxon>
        <taxon>Chordata</taxon>
        <taxon>Craniata</taxon>
        <taxon>Vertebrata</taxon>
        <taxon>Euteleostomi</taxon>
        <taxon>Mammalia</taxon>
        <taxon>Eutheria</taxon>
        <taxon>Afrotheria</taxon>
        <taxon>Tenrecidae</taxon>
        <taxon>Tenrecinae</taxon>
        <taxon>Echinops</taxon>
    </lineage>
</organism>
<evidence type="ECO:0000313" key="2">
    <source>
        <dbReference type="RefSeq" id="XP_045139865.1"/>
    </source>
</evidence>
<gene>
    <name evidence="2" type="primary">LOC105978786</name>
</gene>
<reference evidence="2" key="1">
    <citation type="submission" date="2025-08" db="UniProtKB">
        <authorList>
            <consortium name="RefSeq"/>
        </authorList>
    </citation>
    <scope>IDENTIFICATION</scope>
</reference>
<sequence>MPVDALALKKKIHKMALDPAACAILTSLLLYVTEQADRPRGPPATQKAAGQETRVSHRPEPQEPYRRPTKFQLLQSKFMNPNRESYIKKTREVGRLIFKDKQGPGRSFVNMTITKLLEKTKEKANGPGEEKQLISSERPRWGHPAGKNTVKNMLKKFLAAEEKEAKEKAAREKPPAGRPKPTSGLVPKIVAKKNSVLAKLREKFEQSSSLCSEAGVLLLRKEERKKKNLQRKKMHRPEVGVLHTATQASTCIKMPPARYLACTAEPVPAFSIATIVCGPRSWLSHCAKINLSKSRSAPGREGSLSSPAGERQPVGRTPPRKGPISAELQGQSLEPEVTGGGEHHVAPSMPVPWVERVLDSRADLGVGHALQDRIPDHTEWSSTLPAASLQSAGSHPATGQRRESVAGGVRGPGSRAGVAHGSEARAAPSPGETPKMTMTVCSSEDEPERASDTERDPFFATQKFFPEQKVPGPIPPLHTPVVQAARRAQATIEAPQITVKFPVVYEMPPPPVPLQDAHKSEAARRHALGGEAAHGTARTSFPPTVEKKRGNEATMKPSERSGEPAKVNSPSAPGPHAERKPAALGEAAGFEPNTPGAALTPKLQENPTHVEINKCSFESSHDVKGPMEASRENLYELISGKQQLPDSHEIPTPTKGTLSNPTATSRKSLEGTVFPTLGGQPLPSSSTSSPTVQKATSLATPPKGSVKSGCSTLPHKNILSEQVSEGAAFTECTQPNKAAKGKVSHDFDKNKLPLTKESSKPASKAGPGVGDHTTPSSRNALTPETNMAEELKTFDKEAHRHVATKENRLIGEDSSADPSKQHPLALSGSSRRSSSAANVSGLADTERGRSSPSAYLITRPNEAARAHLLLGTPHSRVSEEFTESKENTAGESNHTTATEGNPLGNHLRSQSLTSKYLTPQESSAARSPCRSSGKHQPPSSTQQAKGKMFTEAGKQPFVDAERFQPSPTMPATEAEEACVNGTAQEPRHPNLQAHLLPSASMVSRHKVGASGGEKDPARQLVLGKLGRQDNPRESERKSLGHARPPQTPQPGNSGPKKTASLDQTAILCTAQRPQAQPANDWAEKCPVKSPCEQVGKGQEHLPGKPGKRASHPTQRVGAPSEKKPLAPVENPERPGNLASLKGTQESKMAPHAWEQPQSSTAREKLTAGKSGKHQRASPRDGREKEPATQHTPKERQPNPSRSKACSSEALREGSLEPMKASAVPTPDPGGCQTPLISVQDTLRAGPGEEEDIWDNIESLEHKQHRRLAPFAKYTAQSFSDQKAFDLSFRPTLIKANNAIEFPK</sequence>
<protein>
    <submittedName>
        <fullName evidence="2">Flocculation protein FLO11</fullName>
    </submittedName>
</protein>
<proteinExistence type="predicted"/>
<keyword evidence="1" id="KW-1185">Reference proteome</keyword>
<name>A0AC55CIP9_ECHTE</name>
<evidence type="ECO:0000313" key="1">
    <source>
        <dbReference type="Proteomes" id="UP000694863"/>
    </source>
</evidence>
<accession>A0AC55CIP9</accession>
<dbReference type="RefSeq" id="XP_045139865.1">
    <property type="nucleotide sequence ID" value="XM_045283930.1"/>
</dbReference>